<protein>
    <submittedName>
        <fullName evidence="1">Efflux pump antibiotic resistance protein</fullName>
    </submittedName>
</protein>
<dbReference type="EMBL" id="MU855339">
    <property type="protein sequence ID" value="KAK3905987.1"/>
    <property type="molecule type" value="Genomic_DNA"/>
</dbReference>
<sequence>MESSASAAAPPSRLKIIHAGFLRTGTNSLATAYQILGFKTCHSLQALHDNPWPEIERAAEAKWPDIPGAPSPPRAPWTRADWDALWGQHYEVVTDLSAPFTPELIEAYPEAKVVVVYRDFEQWWPSYREIVFDRVMGGEDDGGVVVAAMPILQRMMTGDRSLGVLRKINQGFFGGRTRGECQAKAREAYERHYDEVRRLVPEERRLEYRLSDGWEPLCKFLGVPVPDVQFPRTNTRVTHYKVYRDGLSRLQLLGSTSFRVLMSMLRFVMGVLSAMVGRKL</sequence>
<reference evidence="1" key="2">
    <citation type="submission" date="2023-05" db="EMBL/GenBank/DDBJ databases">
        <authorList>
            <consortium name="Lawrence Berkeley National Laboratory"/>
            <person name="Steindorff A."/>
            <person name="Hensen N."/>
            <person name="Bonometti L."/>
            <person name="Westerberg I."/>
            <person name="Brannstrom I.O."/>
            <person name="Guillou S."/>
            <person name="Cros-Aarteil S."/>
            <person name="Calhoun S."/>
            <person name="Haridas S."/>
            <person name="Kuo A."/>
            <person name="Mondo S."/>
            <person name="Pangilinan J."/>
            <person name="Riley R."/>
            <person name="Labutti K."/>
            <person name="Andreopoulos B."/>
            <person name="Lipzen A."/>
            <person name="Chen C."/>
            <person name="Yanf M."/>
            <person name="Daum C."/>
            <person name="Ng V."/>
            <person name="Clum A."/>
            <person name="Ohm R."/>
            <person name="Martin F."/>
            <person name="Silar P."/>
            <person name="Natvig D."/>
            <person name="Lalanne C."/>
            <person name="Gautier V."/>
            <person name="Ament-Velasquez S.L."/>
            <person name="Kruys A."/>
            <person name="Hutchinson M.I."/>
            <person name="Powell A.J."/>
            <person name="Barry K."/>
            <person name="Miller A.N."/>
            <person name="Grigoriev I.V."/>
            <person name="Debuchy R."/>
            <person name="Gladieux P."/>
            <person name="Thoren M.H."/>
            <person name="Johannesson H."/>
        </authorList>
    </citation>
    <scope>NUCLEOTIDE SEQUENCE</scope>
    <source>
        <strain evidence="1">CBS 103.79</strain>
    </source>
</reference>
<organism evidence="1 2">
    <name type="scientific">Staphylotrichum tortipilum</name>
    <dbReference type="NCBI Taxonomy" id="2831512"/>
    <lineage>
        <taxon>Eukaryota</taxon>
        <taxon>Fungi</taxon>
        <taxon>Dikarya</taxon>
        <taxon>Ascomycota</taxon>
        <taxon>Pezizomycotina</taxon>
        <taxon>Sordariomycetes</taxon>
        <taxon>Sordariomycetidae</taxon>
        <taxon>Sordariales</taxon>
        <taxon>Chaetomiaceae</taxon>
        <taxon>Staphylotrichum</taxon>
    </lineage>
</organism>
<dbReference type="Pfam" id="PF17784">
    <property type="entry name" value="Sulfotransfer_4"/>
    <property type="match status" value="1"/>
</dbReference>
<accession>A0AAN6RWG0</accession>
<evidence type="ECO:0000313" key="2">
    <source>
        <dbReference type="Proteomes" id="UP001303889"/>
    </source>
</evidence>
<dbReference type="PANTHER" id="PTHR36978">
    <property type="entry name" value="P-LOOP CONTAINING NUCLEOTIDE TRIPHOSPHATE HYDROLASE"/>
    <property type="match status" value="1"/>
</dbReference>
<dbReference type="InterPro" id="IPR027417">
    <property type="entry name" value="P-loop_NTPase"/>
</dbReference>
<dbReference type="SUPFAM" id="SSF52540">
    <property type="entry name" value="P-loop containing nucleoside triphosphate hydrolases"/>
    <property type="match status" value="1"/>
</dbReference>
<dbReference type="Gene3D" id="3.40.50.300">
    <property type="entry name" value="P-loop containing nucleotide triphosphate hydrolases"/>
    <property type="match status" value="1"/>
</dbReference>
<evidence type="ECO:0000313" key="1">
    <source>
        <dbReference type="EMBL" id="KAK3905987.1"/>
    </source>
</evidence>
<comment type="caution">
    <text evidence="1">The sequence shown here is derived from an EMBL/GenBank/DDBJ whole genome shotgun (WGS) entry which is preliminary data.</text>
</comment>
<dbReference type="Proteomes" id="UP001303889">
    <property type="component" value="Unassembled WGS sequence"/>
</dbReference>
<dbReference type="PANTHER" id="PTHR36978:SF4">
    <property type="entry name" value="P-LOOP CONTAINING NUCLEOSIDE TRIPHOSPHATE HYDROLASE PROTEIN"/>
    <property type="match status" value="1"/>
</dbReference>
<name>A0AAN6RWG0_9PEZI</name>
<reference evidence="1" key="1">
    <citation type="journal article" date="2023" name="Mol. Phylogenet. Evol.">
        <title>Genome-scale phylogeny and comparative genomics of the fungal order Sordariales.</title>
        <authorList>
            <person name="Hensen N."/>
            <person name="Bonometti L."/>
            <person name="Westerberg I."/>
            <person name="Brannstrom I.O."/>
            <person name="Guillou S."/>
            <person name="Cros-Aarteil S."/>
            <person name="Calhoun S."/>
            <person name="Haridas S."/>
            <person name="Kuo A."/>
            <person name="Mondo S."/>
            <person name="Pangilinan J."/>
            <person name="Riley R."/>
            <person name="LaButti K."/>
            <person name="Andreopoulos B."/>
            <person name="Lipzen A."/>
            <person name="Chen C."/>
            <person name="Yan M."/>
            <person name="Daum C."/>
            <person name="Ng V."/>
            <person name="Clum A."/>
            <person name="Steindorff A."/>
            <person name="Ohm R.A."/>
            <person name="Martin F."/>
            <person name="Silar P."/>
            <person name="Natvig D.O."/>
            <person name="Lalanne C."/>
            <person name="Gautier V."/>
            <person name="Ament-Velasquez S.L."/>
            <person name="Kruys A."/>
            <person name="Hutchinson M.I."/>
            <person name="Powell A.J."/>
            <person name="Barry K."/>
            <person name="Miller A.N."/>
            <person name="Grigoriev I.V."/>
            <person name="Debuchy R."/>
            <person name="Gladieux P."/>
            <person name="Hiltunen Thoren M."/>
            <person name="Johannesson H."/>
        </authorList>
    </citation>
    <scope>NUCLEOTIDE SEQUENCE</scope>
    <source>
        <strain evidence="1">CBS 103.79</strain>
    </source>
</reference>
<dbReference type="AlphaFoldDB" id="A0AAN6RWG0"/>
<gene>
    <name evidence="1" type="ORF">C8A05DRAFT_30143</name>
</gene>
<dbReference type="InterPro" id="IPR040632">
    <property type="entry name" value="Sulfotransfer_4"/>
</dbReference>
<keyword evidence="2" id="KW-1185">Reference proteome</keyword>
<proteinExistence type="predicted"/>